<name>A0A6J5LP95_9CAUD</name>
<proteinExistence type="predicted"/>
<sequence>MKNLINDVEVDVVAFHKKGLTNPKKMRMSYSQFLKLKHEKYHFRAYQINYNTTIF</sequence>
<organism evidence="1">
    <name type="scientific">uncultured Caudovirales phage</name>
    <dbReference type="NCBI Taxonomy" id="2100421"/>
    <lineage>
        <taxon>Viruses</taxon>
        <taxon>Duplodnaviria</taxon>
        <taxon>Heunggongvirae</taxon>
        <taxon>Uroviricota</taxon>
        <taxon>Caudoviricetes</taxon>
        <taxon>Peduoviridae</taxon>
        <taxon>Maltschvirus</taxon>
        <taxon>Maltschvirus maltsch</taxon>
    </lineage>
</organism>
<protein>
    <submittedName>
        <fullName evidence="1">Uncharacterized protein</fullName>
    </submittedName>
</protein>
<gene>
    <name evidence="1" type="ORF">UFOVP299_33</name>
</gene>
<accession>A0A6J5LP95</accession>
<dbReference type="EMBL" id="LR796313">
    <property type="protein sequence ID" value="CAB4136245.1"/>
    <property type="molecule type" value="Genomic_DNA"/>
</dbReference>
<evidence type="ECO:0000313" key="1">
    <source>
        <dbReference type="EMBL" id="CAB4136245.1"/>
    </source>
</evidence>
<reference evidence="1" key="1">
    <citation type="submission" date="2020-04" db="EMBL/GenBank/DDBJ databases">
        <authorList>
            <person name="Chiriac C."/>
            <person name="Salcher M."/>
            <person name="Ghai R."/>
            <person name="Kavagutti S V."/>
        </authorList>
    </citation>
    <scope>NUCLEOTIDE SEQUENCE</scope>
</reference>